<keyword evidence="1" id="KW-0723">Serine/threonine-protein kinase</keyword>
<dbReference type="EMBL" id="CM037018">
    <property type="protein sequence ID" value="KAH7674001.1"/>
    <property type="molecule type" value="Genomic_DNA"/>
</dbReference>
<comment type="caution">
    <text evidence="1">The sequence shown here is derived from an EMBL/GenBank/DDBJ whole genome shotgun (WGS) entry which is preliminary data.</text>
</comment>
<protein>
    <submittedName>
        <fullName evidence="1">Non-specific serine/threonine protein kinase protein</fullName>
        <ecNumber evidence="1">2.7.11.1</ecNumber>
    </submittedName>
</protein>
<name>A0ACB7VIJ4_DIOAL</name>
<proteinExistence type="predicted"/>
<organism evidence="1 2">
    <name type="scientific">Dioscorea alata</name>
    <name type="common">Purple yam</name>
    <dbReference type="NCBI Taxonomy" id="55571"/>
    <lineage>
        <taxon>Eukaryota</taxon>
        <taxon>Viridiplantae</taxon>
        <taxon>Streptophyta</taxon>
        <taxon>Embryophyta</taxon>
        <taxon>Tracheophyta</taxon>
        <taxon>Spermatophyta</taxon>
        <taxon>Magnoliopsida</taxon>
        <taxon>Liliopsida</taxon>
        <taxon>Dioscoreales</taxon>
        <taxon>Dioscoreaceae</taxon>
        <taxon>Dioscorea</taxon>
    </lineage>
</organism>
<accession>A0ACB7VIJ4</accession>
<keyword evidence="1" id="KW-0418">Kinase</keyword>
<dbReference type="EC" id="2.7.11.1" evidence="1"/>
<reference evidence="2" key="1">
    <citation type="journal article" date="2022" name="Nat. Commun.">
        <title>Chromosome evolution and the genetic basis of agronomically important traits in greater yam.</title>
        <authorList>
            <person name="Bredeson J.V."/>
            <person name="Lyons J.B."/>
            <person name="Oniyinde I.O."/>
            <person name="Okereke N.R."/>
            <person name="Kolade O."/>
            <person name="Nnabue I."/>
            <person name="Nwadili C.O."/>
            <person name="Hribova E."/>
            <person name="Parker M."/>
            <person name="Nwogha J."/>
            <person name="Shu S."/>
            <person name="Carlson J."/>
            <person name="Kariba R."/>
            <person name="Muthemba S."/>
            <person name="Knop K."/>
            <person name="Barton G.J."/>
            <person name="Sherwood A.V."/>
            <person name="Lopez-Montes A."/>
            <person name="Asiedu R."/>
            <person name="Jamnadass R."/>
            <person name="Muchugi A."/>
            <person name="Goodstein D."/>
            <person name="Egesi C.N."/>
            <person name="Featherston J."/>
            <person name="Asfaw A."/>
            <person name="Simpson G.G."/>
            <person name="Dolezel J."/>
            <person name="Hendre P.S."/>
            <person name="Van Deynze A."/>
            <person name="Kumar P.L."/>
            <person name="Obidiegwu J.E."/>
            <person name="Bhattacharjee R."/>
            <person name="Rokhsar D.S."/>
        </authorList>
    </citation>
    <scope>NUCLEOTIDE SEQUENCE [LARGE SCALE GENOMIC DNA]</scope>
    <source>
        <strain evidence="2">cv. TDa95/00328</strain>
    </source>
</reference>
<keyword evidence="1" id="KW-0808">Transferase</keyword>
<dbReference type="Proteomes" id="UP000827976">
    <property type="component" value="Chromosome 8"/>
</dbReference>
<evidence type="ECO:0000313" key="2">
    <source>
        <dbReference type="Proteomes" id="UP000827976"/>
    </source>
</evidence>
<gene>
    <name evidence="1" type="ORF">IHE45_08G042900</name>
</gene>
<sequence length="664" mass="73472">MQRSKSLILALLIFLFPASGDCFPSTSFVFTNFNQSNTKDFFFSSGTDGTGALKLTQDTGNSGSQNTMVNNSGRIIYNKTFNLWQPLNSTTNKTASFSTSFLINIANMTLSPGEGMVFVILPSLAQPPLASFGGYLGLTNETLDGKPSNQIIAVEFDTVKQEANNDPDDNHVGLNINSVKSVATEPLSTIGINISSFPTKNYTVWIDYDGFAHQINVSMAVEGENKPIVPVLSKDLDISLFVAPKSYFGFAASTSTNVELNCVLKWNLSVEAIPGDDNNDGIAAWLVVVIIVASIAVVAVVGSFLLYKMRMKKRDPVMLMSTLKRLPGTPKEFKFKELKKATNNFDEKMRLGQGGFGVVYMGVFPEDSTEVAVKKFSRDSTKCEDDFLSELIIINKLRHKHLVKLVGWCHENGVLLLVYEYMPNGSLDMHLFGGPVLNWSLRYNIITGVASALHYLHNEYDERVVHRDLKASNIMLDAAFNARLGDFGLARALETDKTSYAELEHLGVPGTIGYIAPECFHTGKATRESDVYAFGAVILETVCGRRPRCDVSAFQSLVDWVWKLHREGRILDSVDVRLAGQYDHEEARRLLQLGLACSHPAPVERPKAEVVVQIIGGAVAPPLVPQFKPAFMWPAAVQLYLVYASEQWIHEFYALDRYMASLKH</sequence>
<evidence type="ECO:0000313" key="1">
    <source>
        <dbReference type="EMBL" id="KAH7674001.1"/>
    </source>
</evidence>
<keyword evidence="2" id="KW-1185">Reference proteome</keyword>